<evidence type="ECO:0000256" key="1">
    <source>
        <dbReference type="PROSITE-ProRule" id="PRU00117"/>
    </source>
</evidence>
<dbReference type="InterPro" id="IPR004087">
    <property type="entry name" value="KH_dom"/>
</dbReference>
<dbReference type="Pfam" id="PF24563">
    <property type="entry name" value="KH_Mug60-KHD4"/>
    <property type="match status" value="1"/>
</dbReference>
<keyword evidence="1" id="KW-0694">RNA-binding</keyword>
<feature type="region of interest" description="Disordered" evidence="2">
    <location>
        <begin position="1019"/>
        <end position="1191"/>
    </location>
</feature>
<dbReference type="PROSITE" id="PS50084">
    <property type="entry name" value="KH_TYPE_1"/>
    <property type="match status" value="1"/>
</dbReference>
<feature type="domain" description="K Homology" evidence="3">
    <location>
        <begin position="473"/>
        <end position="539"/>
    </location>
</feature>
<gene>
    <name evidence="4" type="ORF">EMPS_03320</name>
</gene>
<feature type="domain" description="K Homology" evidence="3">
    <location>
        <begin position="248"/>
        <end position="327"/>
    </location>
</feature>
<dbReference type="SUPFAM" id="SSF54791">
    <property type="entry name" value="Eukaryotic type KH-domain (KH-domain type I)"/>
    <property type="match status" value="3"/>
</dbReference>
<accession>A0A9P3H6K1</accession>
<name>A0A9P3H6K1_9FUNG</name>
<feature type="compositionally biased region" description="Low complexity" evidence="2">
    <location>
        <begin position="1138"/>
        <end position="1188"/>
    </location>
</feature>
<sequence length="1365" mass="148655">MAEEYVTLSLSFPSDLASCSPEETAATEQFRLLCDQISTWPQCHATLNISTSPAGAASALHHRPSSFSSVDTRHQYNVTVSGPYPRVMDARGAFLRSNPLKTTLTMSVSKDMVAALTESPESESAEQPATPRASTPANAGSDAEKPDTPRLISTASGPTSAPATPSPSNFGEDQSSRISPAPKSLVGEISSITRTTITVTNAKAPLGRASGASFGRDENAMVSISGTLENAETAKRLLLILIDTLQPGVVEEIVQIGLQFQNLIGGRKRQWLQDLMAKTKTSIYLASPFVLTGADGEPMDRRHNFVSITGEPAHVQLAKAELMRVYGQVQPKVVRLSVDIANRKLDWMLQNERSKLRAIMEDNATFIVFPHLGASLPTIYVLGAFEVDVRRTIRTVMQLSCQFHSGSINVLPATMVHTHTSTFNDMCSPISHASGAEVEYRGHAFQIFGTEFQTMEAARVLAKFDVSSGRPLFEYQFLIELPNEHREFISGKKNGKINRIMKETGVKIKFEPCNDCNFYVELRSAFADKTIEALALMQKELPAEISFFVPERYHKRIIGVGGKNIQRIMKKYGVYVKFSNAEEFAKLGGYFDNLDNVVVKTPSKNAINLDNLKQEVMGFVEDRDKDLVSHSLCIPKEEHLGLLSDHIQELSELLETTNSMIRFPARESGSDLVQISGPQTLIQQAIDGLLKMVEEHYSYPVPYSDAMNQVLDSSEFQSTVVDAIKRNWNIMLLAPNTKVFSETESASSLERTASDTALDASDKNEQLPTTPTPSPAINKNNAQKADFVFTFRYKRDQEYHIQEAKKLLIRFLDINKIRVYDDEEPVEPFNTVSIPDMALSFSGMSLNSSPEDVLTNPSLEYALFDTAPGSFSTNGVGQQSLRATASLLAPELRSLFPSNSTTVSSSRWSDQSTRYGSAFHGSHPNLSAPGSVPSLTSPNGVSSITASQYSRPTSLPSDPWGTVQPQHRPLGSIGDIRSPGANLSNGSLSGAMNGSTIGSHNQYGQGGYRKAPGYGVSTFGPGYGPALNSGARASPQPQQRSQQQQHHQQGQQQNQQQSFTGQTYPSHPALAPGYLYPQQRQRHSSQNSAASHHTMGLGPIGGGIDSTGGSISSDEVSTEDDSDDPFDEMRAKRMQHTQSLLQGHLKQQQQQQHNQFQQQPHQQQLHHPQQYQHYQVQQQSQQTSQHQSTLFGNGYDSYGALGSSVDVASSLNMPSRRSSSGSLRSGSQVQLPSQQQPLQSYYSKHQQDYYTVGQDAGSGRSLLANGGGQSRHSGFMSQGSASLHGHNGGEDLDHSEFFSSGLGGIIGQGSNGFGGLNGGSLHLPEVTKTRRTGAGSSAIAVGGPQDSTLPMASLFGNDSQRWAFP</sequence>
<feature type="region of interest" description="Disordered" evidence="2">
    <location>
        <begin position="116"/>
        <end position="184"/>
    </location>
</feature>
<dbReference type="CDD" id="cd22453">
    <property type="entry name" value="KH-I_MUG60_like"/>
    <property type="match status" value="1"/>
</dbReference>
<evidence type="ECO:0000313" key="5">
    <source>
        <dbReference type="Proteomes" id="UP000827284"/>
    </source>
</evidence>
<reference evidence="4" key="1">
    <citation type="submission" date="2021-11" db="EMBL/GenBank/DDBJ databases">
        <authorList>
            <person name="Herlambang A."/>
            <person name="Guo Y."/>
            <person name="Takashima Y."/>
            <person name="Nishizawa T."/>
        </authorList>
    </citation>
    <scope>NUCLEOTIDE SEQUENCE</scope>
    <source>
        <strain evidence="4">E1425</strain>
    </source>
</reference>
<dbReference type="Pfam" id="PF00013">
    <property type="entry name" value="KH_1"/>
    <property type="match status" value="2"/>
</dbReference>
<dbReference type="EMBL" id="BQFW01000004">
    <property type="protein sequence ID" value="GJJ70970.1"/>
    <property type="molecule type" value="Genomic_DNA"/>
</dbReference>
<comment type="caution">
    <text evidence="4">The sequence shown here is derived from an EMBL/GenBank/DDBJ whole genome shotgun (WGS) entry which is preliminary data.</text>
</comment>
<dbReference type="InterPro" id="IPR004088">
    <property type="entry name" value="KH_dom_type_1"/>
</dbReference>
<dbReference type="InterPro" id="IPR036612">
    <property type="entry name" value="KH_dom_type_1_sf"/>
</dbReference>
<dbReference type="CDD" id="cd00105">
    <property type="entry name" value="KH-I"/>
    <property type="match status" value="1"/>
</dbReference>
<reference evidence="4" key="2">
    <citation type="journal article" date="2022" name="Microbiol. Resour. Announc.">
        <title>Whole-Genome Sequence of Entomortierella parvispora E1425, a Mucoromycotan Fungus Associated with Burkholderiaceae-Related Endosymbiotic Bacteria.</title>
        <authorList>
            <person name="Herlambang A."/>
            <person name="Guo Y."/>
            <person name="Takashima Y."/>
            <person name="Narisawa K."/>
            <person name="Ohta H."/>
            <person name="Nishizawa T."/>
        </authorList>
    </citation>
    <scope>NUCLEOTIDE SEQUENCE</scope>
    <source>
        <strain evidence="4">E1425</strain>
    </source>
</reference>
<evidence type="ECO:0000256" key="2">
    <source>
        <dbReference type="SAM" id="MobiDB-lite"/>
    </source>
</evidence>
<feature type="compositionally biased region" description="Polar residues" evidence="2">
    <location>
        <begin position="933"/>
        <end position="956"/>
    </location>
</feature>
<dbReference type="PANTHER" id="PTHR12460">
    <property type="entry name" value="CYCLIN-DEPENDENT KINASE INHIBITOR-RELATED PROTEIN"/>
    <property type="match status" value="1"/>
</dbReference>
<evidence type="ECO:0000259" key="3">
    <source>
        <dbReference type="SMART" id="SM00322"/>
    </source>
</evidence>
<dbReference type="GO" id="GO:0003723">
    <property type="term" value="F:RNA binding"/>
    <property type="evidence" value="ECO:0007669"/>
    <property type="project" value="UniProtKB-UniRule"/>
</dbReference>
<feature type="compositionally biased region" description="Low complexity" evidence="2">
    <location>
        <begin position="1035"/>
        <end position="1063"/>
    </location>
</feature>
<feature type="compositionally biased region" description="Acidic residues" evidence="2">
    <location>
        <begin position="1116"/>
        <end position="1126"/>
    </location>
</feature>
<dbReference type="InterPro" id="IPR056553">
    <property type="entry name" value="KH_Mug60-KHD4"/>
</dbReference>
<feature type="domain" description="K Homology" evidence="3">
    <location>
        <begin position="541"/>
        <end position="621"/>
    </location>
</feature>
<dbReference type="Proteomes" id="UP000827284">
    <property type="component" value="Unassembled WGS sequence"/>
</dbReference>
<feature type="compositionally biased region" description="Polar residues" evidence="2">
    <location>
        <begin position="169"/>
        <end position="178"/>
    </location>
</feature>
<feature type="region of interest" description="Disordered" evidence="2">
    <location>
        <begin position="1210"/>
        <end position="1242"/>
    </location>
</feature>
<proteinExistence type="predicted"/>
<dbReference type="PANTHER" id="PTHR12460:SF38">
    <property type="entry name" value="KINETOPLAST-ASSOCIATED PROTEIN-LIKE PROTEIN"/>
    <property type="match status" value="1"/>
</dbReference>
<evidence type="ECO:0000313" key="4">
    <source>
        <dbReference type="EMBL" id="GJJ70970.1"/>
    </source>
</evidence>
<feature type="compositionally biased region" description="Low complexity" evidence="2">
    <location>
        <begin position="898"/>
        <end position="913"/>
    </location>
</feature>
<feature type="region of interest" description="Disordered" evidence="2">
    <location>
        <begin position="898"/>
        <end position="988"/>
    </location>
</feature>
<feature type="region of interest" description="Disordered" evidence="2">
    <location>
        <begin position="1260"/>
        <end position="1292"/>
    </location>
</feature>
<keyword evidence="5" id="KW-1185">Reference proteome</keyword>
<feature type="compositionally biased region" description="Low complexity" evidence="2">
    <location>
        <begin position="153"/>
        <end position="168"/>
    </location>
</feature>
<feature type="compositionally biased region" description="Polar residues" evidence="2">
    <location>
        <begin position="743"/>
        <end position="755"/>
    </location>
</feature>
<dbReference type="OrthoDB" id="271862at2759"/>
<feature type="region of interest" description="Disordered" evidence="2">
    <location>
        <begin position="743"/>
        <end position="779"/>
    </location>
</feature>
<feature type="compositionally biased region" description="Polar residues" evidence="2">
    <location>
        <begin position="1270"/>
        <end position="1281"/>
    </location>
</feature>
<protein>
    <recommendedName>
        <fullName evidence="3">K Homology domain-containing protein</fullName>
    </recommendedName>
</protein>
<organism evidence="4 5">
    <name type="scientific">Entomortierella parvispora</name>
    <dbReference type="NCBI Taxonomy" id="205924"/>
    <lineage>
        <taxon>Eukaryota</taxon>
        <taxon>Fungi</taxon>
        <taxon>Fungi incertae sedis</taxon>
        <taxon>Mucoromycota</taxon>
        <taxon>Mortierellomycotina</taxon>
        <taxon>Mortierellomycetes</taxon>
        <taxon>Mortierellales</taxon>
        <taxon>Mortierellaceae</taxon>
        <taxon>Entomortierella</taxon>
    </lineage>
</organism>
<dbReference type="SMART" id="SM00322">
    <property type="entry name" value="KH"/>
    <property type="match status" value="4"/>
</dbReference>
<feature type="domain" description="K Homology" evidence="3">
    <location>
        <begin position="626"/>
        <end position="694"/>
    </location>
</feature>
<dbReference type="Gene3D" id="3.30.1370.10">
    <property type="entry name" value="K Homology domain, type 1"/>
    <property type="match status" value="4"/>
</dbReference>